<dbReference type="Pfam" id="PF01182">
    <property type="entry name" value="Glucosamine_iso"/>
    <property type="match status" value="1"/>
</dbReference>
<reference evidence="4" key="1">
    <citation type="journal article" date="2019" name="Int. J. Syst. Evol. Microbiol.">
        <title>The Global Catalogue of Microorganisms (GCM) 10K type strain sequencing project: providing services to taxonomists for standard genome sequencing and annotation.</title>
        <authorList>
            <consortium name="The Broad Institute Genomics Platform"/>
            <consortium name="The Broad Institute Genome Sequencing Center for Infectious Disease"/>
            <person name="Wu L."/>
            <person name="Ma J."/>
        </authorList>
    </citation>
    <scope>NUCLEOTIDE SEQUENCE [LARGE SCALE GENOMIC DNA]</scope>
    <source>
        <strain evidence="4">CGMCC 4.7241</strain>
    </source>
</reference>
<dbReference type="CDD" id="cd01399">
    <property type="entry name" value="GlcN6P_deaminase"/>
    <property type="match status" value="1"/>
</dbReference>
<dbReference type="RefSeq" id="WP_205121283.1">
    <property type="nucleotide sequence ID" value="NZ_JAFBCM010000001.1"/>
</dbReference>
<dbReference type="SUPFAM" id="SSF100950">
    <property type="entry name" value="NagB/RpiA/CoA transferase-like"/>
    <property type="match status" value="1"/>
</dbReference>
<keyword evidence="1" id="KW-0119">Carbohydrate metabolism</keyword>
<proteinExistence type="predicted"/>
<evidence type="ECO:0000259" key="2">
    <source>
        <dbReference type="Pfam" id="PF01182"/>
    </source>
</evidence>
<dbReference type="PANTHER" id="PTHR11280:SF6">
    <property type="entry name" value="GLUCOSAMINE-6-PHOSPHATE ISOMERASE NAGB"/>
    <property type="match status" value="1"/>
</dbReference>
<gene>
    <name evidence="3" type="ORF">ACFOUW_31160</name>
</gene>
<dbReference type="EMBL" id="JBHRZH010000037">
    <property type="protein sequence ID" value="MFC3765332.1"/>
    <property type="molecule type" value="Genomic_DNA"/>
</dbReference>
<feature type="domain" description="Glucosamine/galactosamine-6-phosphate isomerase" evidence="2">
    <location>
        <begin position="22"/>
        <end position="245"/>
    </location>
</feature>
<evidence type="ECO:0000313" key="3">
    <source>
        <dbReference type="EMBL" id="MFC3765332.1"/>
    </source>
</evidence>
<evidence type="ECO:0000313" key="4">
    <source>
        <dbReference type="Proteomes" id="UP001595699"/>
    </source>
</evidence>
<name>A0ABV7YJU2_9ACTN</name>
<dbReference type="PANTHER" id="PTHR11280">
    <property type="entry name" value="GLUCOSAMINE-6-PHOSPHATE ISOMERASE"/>
    <property type="match status" value="1"/>
</dbReference>
<sequence length="262" mass="28439">MADGGASWEFAAESLRVRVLSSQRALGQAAAAHTAEVVRASVRERGEARVVMATGNSQLPFVKALVDVADVPWHAVTVFHMDEYVGIGPDHPASFQRWIAENLERPLAPARVHYLDGRAASPSAEAARYEDLLREKPIDLVCMGIGENGHLAFNEPYQADFADERWARVVSLDDRSRKQQVDEGHFAGIESVPETAISLTVPALLSARSLQVAVPERRKAEAVRAALTAPVDNSCPATALRRQGNAVLFLDPESASLLDREG</sequence>
<protein>
    <submittedName>
        <fullName evidence="3">Glucosamine-6-phosphate deaminase</fullName>
    </submittedName>
</protein>
<keyword evidence="4" id="KW-1185">Reference proteome</keyword>
<dbReference type="InterPro" id="IPR004547">
    <property type="entry name" value="Glucosamine6P_isomerase"/>
</dbReference>
<dbReference type="InterPro" id="IPR006148">
    <property type="entry name" value="Glc/Gal-6P_isomerase"/>
</dbReference>
<comment type="caution">
    <text evidence="3">The sequence shown here is derived from an EMBL/GenBank/DDBJ whole genome shotgun (WGS) entry which is preliminary data.</text>
</comment>
<accession>A0ABV7YJU2</accession>
<dbReference type="Gene3D" id="3.40.50.1360">
    <property type="match status" value="1"/>
</dbReference>
<dbReference type="Proteomes" id="UP001595699">
    <property type="component" value="Unassembled WGS sequence"/>
</dbReference>
<evidence type="ECO:0000256" key="1">
    <source>
        <dbReference type="ARBA" id="ARBA00023277"/>
    </source>
</evidence>
<organism evidence="3 4">
    <name type="scientific">Tenggerimyces flavus</name>
    <dbReference type="NCBI Taxonomy" id="1708749"/>
    <lineage>
        <taxon>Bacteria</taxon>
        <taxon>Bacillati</taxon>
        <taxon>Actinomycetota</taxon>
        <taxon>Actinomycetes</taxon>
        <taxon>Propionibacteriales</taxon>
        <taxon>Nocardioidaceae</taxon>
        <taxon>Tenggerimyces</taxon>
    </lineage>
</organism>
<dbReference type="InterPro" id="IPR037171">
    <property type="entry name" value="NagB/RpiA_transferase-like"/>
</dbReference>